<sequence>MRYDDRLATVLGQPAADARARAVQWRQLVELLARGDEISADLAERALARIAQLMSDVSVDLLSATARAIAGRDVPAELVALFAARDANASAALLAAAQLSPTGWNAVRAVAAEDVRPLLQALGHGERERSTSGETDAGMTVTRDAPQIPPPAPVRPPITKPAQQEQRIDAPLPNGLFRWETGPTGEIDWVEGISRAALVGRSVADSFADSFAARLPFADEPLVVAQDGALAGEWRWSGAPAFFADTGRFAGYRGVARREGAVPQQSQENTAGFLPAEDDGLRELMHELRTPLNAIIGFSEIIEGQYLGPAHRSYRERAATIVEQARNLSNTIDNLDLAARLRSGRIQGDATSDLGGLRDLLAGIRTGAQERGLRVSVEDRAGNIRIALPPLLVERLVRDFITSMIEPAVAGEQIGIVMLRLGSSLAIGVDRAAALEGLSEQELLGDRGRAGMRFTLRLVQGLAAMTGGRLDIATDRLVLLLPLAD</sequence>
<keyword evidence="5" id="KW-0418">Kinase</keyword>
<keyword evidence="5" id="KW-0808">Transferase</keyword>
<dbReference type="GO" id="GO:0016301">
    <property type="term" value="F:kinase activity"/>
    <property type="evidence" value="ECO:0007669"/>
    <property type="project" value="UniProtKB-KW"/>
</dbReference>
<dbReference type="SMART" id="SM00388">
    <property type="entry name" value="HisKA"/>
    <property type="match status" value="1"/>
</dbReference>
<dbReference type="EMBL" id="CP145607">
    <property type="protein sequence ID" value="WWM71139.1"/>
    <property type="molecule type" value="Genomic_DNA"/>
</dbReference>
<dbReference type="InterPro" id="IPR003661">
    <property type="entry name" value="HisK_dim/P_dom"/>
</dbReference>
<dbReference type="Gene3D" id="1.10.287.130">
    <property type="match status" value="1"/>
</dbReference>
<evidence type="ECO:0000256" key="1">
    <source>
        <dbReference type="ARBA" id="ARBA00000085"/>
    </source>
</evidence>
<dbReference type="Proteomes" id="UP001382935">
    <property type="component" value="Chromosome"/>
</dbReference>
<gene>
    <name evidence="5" type="ORF">V6R86_10765</name>
</gene>
<comment type="catalytic activity">
    <reaction evidence="1">
        <text>ATP + protein L-histidine = ADP + protein N-phospho-L-histidine.</text>
        <dbReference type="EC" id="2.7.13.3"/>
    </reaction>
</comment>
<dbReference type="Pfam" id="PF00512">
    <property type="entry name" value="HisKA"/>
    <property type="match status" value="1"/>
</dbReference>
<evidence type="ECO:0000313" key="6">
    <source>
        <dbReference type="Proteomes" id="UP001382935"/>
    </source>
</evidence>
<evidence type="ECO:0000259" key="4">
    <source>
        <dbReference type="PROSITE" id="PS50109"/>
    </source>
</evidence>
<feature type="domain" description="Histidine kinase" evidence="4">
    <location>
        <begin position="283"/>
        <end position="475"/>
    </location>
</feature>
<protein>
    <recommendedName>
        <fullName evidence="2">histidine kinase</fullName>
        <ecNumber evidence="2">2.7.13.3</ecNumber>
    </recommendedName>
</protein>
<evidence type="ECO:0000313" key="5">
    <source>
        <dbReference type="EMBL" id="WWM71139.1"/>
    </source>
</evidence>
<evidence type="ECO:0000256" key="2">
    <source>
        <dbReference type="ARBA" id="ARBA00012438"/>
    </source>
</evidence>
<name>A0ABZ2G4X4_9SPHN</name>
<feature type="region of interest" description="Disordered" evidence="3">
    <location>
        <begin position="124"/>
        <end position="151"/>
    </location>
</feature>
<dbReference type="PROSITE" id="PS50109">
    <property type="entry name" value="HIS_KIN"/>
    <property type="match status" value="1"/>
</dbReference>
<evidence type="ECO:0000256" key="3">
    <source>
        <dbReference type="SAM" id="MobiDB-lite"/>
    </source>
</evidence>
<dbReference type="InterPro" id="IPR036097">
    <property type="entry name" value="HisK_dim/P_sf"/>
</dbReference>
<dbReference type="RefSeq" id="WP_338504451.1">
    <property type="nucleotide sequence ID" value="NZ_CP145607.1"/>
</dbReference>
<dbReference type="SUPFAM" id="SSF47384">
    <property type="entry name" value="Homodimeric domain of signal transducing histidine kinase"/>
    <property type="match status" value="1"/>
</dbReference>
<dbReference type="InterPro" id="IPR005467">
    <property type="entry name" value="His_kinase_dom"/>
</dbReference>
<organism evidence="5 6">
    <name type="scientific">Sphingomonas kaistensis</name>
    <dbReference type="NCBI Taxonomy" id="298708"/>
    <lineage>
        <taxon>Bacteria</taxon>
        <taxon>Pseudomonadati</taxon>
        <taxon>Pseudomonadota</taxon>
        <taxon>Alphaproteobacteria</taxon>
        <taxon>Sphingomonadales</taxon>
        <taxon>Sphingomonadaceae</taxon>
        <taxon>Sphingomonas</taxon>
    </lineage>
</organism>
<reference evidence="5 6" key="1">
    <citation type="submission" date="2024-02" db="EMBL/GenBank/DDBJ databases">
        <title>Full genome sequence of Sphingomonas kaistensis.</title>
        <authorList>
            <person name="Poletto B.L."/>
            <person name="Silva G."/>
            <person name="Galante D."/>
            <person name="Campos K.R."/>
            <person name="Santos M.B.N."/>
            <person name="Sacchi C.T."/>
        </authorList>
    </citation>
    <scope>NUCLEOTIDE SEQUENCE [LARGE SCALE GENOMIC DNA]</scope>
    <source>
        <strain evidence="5 6">MA4R</strain>
    </source>
</reference>
<dbReference type="EC" id="2.7.13.3" evidence="2"/>
<dbReference type="CDD" id="cd00082">
    <property type="entry name" value="HisKA"/>
    <property type="match status" value="1"/>
</dbReference>
<proteinExistence type="predicted"/>
<accession>A0ABZ2G4X4</accession>
<keyword evidence="6" id="KW-1185">Reference proteome</keyword>